<dbReference type="EMBL" id="ABDF02000089">
    <property type="protein sequence ID" value="EHK17251.1"/>
    <property type="molecule type" value="Genomic_DNA"/>
</dbReference>
<sequence length="495" mass="53748">MTHTTTAAPLSSDTPSDPSSPTGQLSTWISTLTYNDIPEDLRIRAKYLILDGIACGLVGAHLPWSEKASQALLELELTEGSASVIGYERRINALNACLLNSSFIQGFELDDWHAGAPLHSNSIILPALLAAADHLSLKPNTASSSYSGSGKDLIVAYIAGLEVGPRVGLALHGPHMLSMGWHSGAVFGPPASAAAVGKFLGLSAGAIEDAFGIACTQAGGLMSAQFESEVKRMQHGFAARNGLLGAMLAQTGYVGIKRVFEREYGGFLKQFTSGNSMEPQYKVEEISKDLGQNWLMKGVAIKPYASMAGTHNTVDCLTDLRQLYPELMNDFSSIERIFIELSKPAFEHGGWEAKRPLTATGAQMSNAYVAATYVVDNAVLPAQFSAHMIERDSLWELVDKTTCELNNDFEKMRTRVSVWFKGRSDPITADRQLAKSVMPMLSNDEILEKWRSITANVIDDERRQKIEEVVLHLEDCNDLGVLSQLLLPMTANPIG</sequence>
<dbReference type="AlphaFoldDB" id="G9N8E3"/>
<feature type="region of interest" description="Disordered" evidence="2">
    <location>
        <begin position="1"/>
        <end position="24"/>
    </location>
</feature>
<protein>
    <submittedName>
        <fullName evidence="5">Uncharacterized protein</fullName>
    </submittedName>
</protein>
<dbReference type="OrthoDB" id="10267976at2759"/>
<accession>G9N8E3</accession>
<proteinExistence type="inferred from homology"/>
<feature type="domain" description="MmgE/PrpD N-terminal" evidence="3">
    <location>
        <begin position="24"/>
        <end position="279"/>
    </location>
</feature>
<dbReference type="InterPro" id="IPR005656">
    <property type="entry name" value="MmgE_PrpD"/>
</dbReference>
<dbReference type="VEuPathDB" id="FungiDB:TRIVIDRAFT_66197"/>
<dbReference type="OMA" id="VWGGFFR"/>
<evidence type="ECO:0000313" key="6">
    <source>
        <dbReference type="Proteomes" id="UP000007115"/>
    </source>
</evidence>
<dbReference type="InterPro" id="IPR036148">
    <property type="entry name" value="MmgE/PrpD_sf"/>
</dbReference>
<dbReference type="Pfam" id="PF19305">
    <property type="entry name" value="MmgE_PrpD_C"/>
    <property type="match status" value="1"/>
</dbReference>
<comment type="similarity">
    <text evidence="1">Belongs to the PrpD family.</text>
</comment>
<dbReference type="PANTHER" id="PTHR16943:SF8">
    <property type="entry name" value="2-METHYLCITRATE DEHYDRATASE"/>
    <property type="match status" value="1"/>
</dbReference>
<name>G9N8E3_HYPVG</name>
<dbReference type="HOGENOM" id="CLU_026574_1_1_1"/>
<evidence type="ECO:0000259" key="4">
    <source>
        <dbReference type="Pfam" id="PF19305"/>
    </source>
</evidence>
<dbReference type="Pfam" id="PF03972">
    <property type="entry name" value="MmgE_PrpD_N"/>
    <property type="match status" value="1"/>
</dbReference>
<dbReference type="GO" id="GO:0016829">
    <property type="term" value="F:lyase activity"/>
    <property type="evidence" value="ECO:0007669"/>
    <property type="project" value="InterPro"/>
</dbReference>
<feature type="compositionally biased region" description="Low complexity" evidence="2">
    <location>
        <begin position="11"/>
        <end position="22"/>
    </location>
</feature>
<dbReference type="eggNOG" id="ENOG502QVEB">
    <property type="taxonomic scope" value="Eukaryota"/>
</dbReference>
<dbReference type="Gene3D" id="1.10.4100.10">
    <property type="entry name" value="2-methylcitrate dehydratase PrpD"/>
    <property type="match status" value="1"/>
</dbReference>
<dbReference type="PANTHER" id="PTHR16943">
    <property type="entry name" value="2-METHYLCITRATE DEHYDRATASE-RELATED"/>
    <property type="match status" value="1"/>
</dbReference>
<evidence type="ECO:0000256" key="2">
    <source>
        <dbReference type="SAM" id="MobiDB-lite"/>
    </source>
</evidence>
<dbReference type="GeneID" id="25796804"/>
<gene>
    <name evidence="5" type="ORF">TRIVIDRAFT_66197</name>
</gene>
<reference evidence="5 6" key="1">
    <citation type="journal article" date="2011" name="Genome Biol.">
        <title>Comparative genome sequence analysis underscores mycoparasitism as the ancestral life style of Trichoderma.</title>
        <authorList>
            <person name="Kubicek C.P."/>
            <person name="Herrera-Estrella A."/>
            <person name="Seidl-Seiboth V."/>
            <person name="Martinez D.A."/>
            <person name="Druzhinina I.S."/>
            <person name="Thon M."/>
            <person name="Zeilinger S."/>
            <person name="Casas-Flores S."/>
            <person name="Horwitz B.A."/>
            <person name="Mukherjee P.K."/>
            <person name="Mukherjee M."/>
            <person name="Kredics L."/>
            <person name="Alcaraz L.D."/>
            <person name="Aerts A."/>
            <person name="Antal Z."/>
            <person name="Atanasova L."/>
            <person name="Cervantes-Badillo M.G."/>
            <person name="Challacombe J."/>
            <person name="Chertkov O."/>
            <person name="McCluskey K."/>
            <person name="Coulpier F."/>
            <person name="Deshpande N."/>
            <person name="von Doehren H."/>
            <person name="Ebbole D.J."/>
            <person name="Esquivel-Naranjo E.U."/>
            <person name="Fekete E."/>
            <person name="Flipphi M."/>
            <person name="Glaser F."/>
            <person name="Gomez-Rodriguez E.Y."/>
            <person name="Gruber S."/>
            <person name="Han C."/>
            <person name="Henrissat B."/>
            <person name="Hermosa R."/>
            <person name="Hernandez-Onate M."/>
            <person name="Karaffa L."/>
            <person name="Kosti I."/>
            <person name="Le Crom S."/>
            <person name="Lindquist E."/>
            <person name="Lucas S."/>
            <person name="Luebeck M."/>
            <person name="Luebeck P.S."/>
            <person name="Margeot A."/>
            <person name="Metz B."/>
            <person name="Misra M."/>
            <person name="Nevalainen H."/>
            <person name="Omann M."/>
            <person name="Packer N."/>
            <person name="Perrone G."/>
            <person name="Uresti-Rivera E.E."/>
            <person name="Salamov A."/>
            <person name="Schmoll M."/>
            <person name="Seiboth B."/>
            <person name="Shapiro H."/>
            <person name="Sukno S."/>
            <person name="Tamayo-Ramos J.A."/>
            <person name="Tisch D."/>
            <person name="Wiest A."/>
            <person name="Wilkinson H.H."/>
            <person name="Zhang M."/>
            <person name="Coutinho P.M."/>
            <person name="Kenerley C.M."/>
            <person name="Monte E."/>
            <person name="Baker S.E."/>
            <person name="Grigoriev I.V."/>
        </authorList>
    </citation>
    <scope>NUCLEOTIDE SEQUENCE [LARGE SCALE GENOMIC DNA]</scope>
    <source>
        <strain evidence="6">Gv29-8 / FGSC 10586</strain>
    </source>
</reference>
<dbReference type="RefSeq" id="XP_013951448.1">
    <property type="nucleotide sequence ID" value="XM_014095973.1"/>
</dbReference>
<comment type="caution">
    <text evidence="5">The sequence shown here is derived from an EMBL/GenBank/DDBJ whole genome shotgun (WGS) entry which is preliminary data.</text>
</comment>
<dbReference type="InterPro" id="IPR045337">
    <property type="entry name" value="MmgE_PrpD_C"/>
</dbReference>
<organism evidence="5 6">
    <name type="scientific">Hypocrea virens (strain Gv29-8 / FGSC 10586)</name>
    <name type="common">Gliocladium virens</name>
    <name type="synonym">Trichoderma virens</name>
    <dbReference type="NCBI Taxonomy" id="413071"/>
    <lineage>
        <taxon>Eukaryota</taxon>
        <taxon>Fungi</taxon>
        <taxon>Dikarya</taxon>
        <taxon>Ascomycota</taxon>
        <taxon>Pezizomycotina</taxon>
        <taxon>Sordariomycetes</taxon>
        <taxon>Hypocreomycetidae</taxon>
        <taxon>Hypocreales</taxon>
        <taxon>Hypocreaceae</taxon>
        <taxon>Trichoderma</taxon>
    </lineage>
</organism>
<dbReference type="SUPFAM" id="SSF103378">
    <property type="entry name" value="2-methylcitrate dehydratase PrpD"/>
    <property type="match status" value="1"/>
</dbReference>
<evidence type="ECO:0000256" key="1">
    <source>
        <dbReference type="ARBA" id="ARBA00006174"/>
    </source>
</evidence>
<dbReference type="STRING" id="413071.G9N8E3"/>
<keyword evidence="6" id="KW-1185">Reference proteome</keyword>
<evidence type="ECO:0000313" key="5">
    <source>
        <dbReference type="EMBL" id="EHK17251.1"/>
    </source>
</evidence>
<dbReference type="InterPro" id="IPR042183">
    <property type="entry name" value="MmgE/PrpD_sf_1"/>
</dbReference>
<dbReference type="Proteomes" id="UP000007115">
    <property type="component" value="Unassembled WGS sequence"/>
</dbReference>
<feature type="domain" description="MmgE/PrpD C-terminal" evidence="4">
    <location>
        <begin position="304"/>
        <end position="473"/>
    </location>
</feature>
<dbReference type="InterPro" id="IPR045336">
    <property type="entry name" value="MmgE_PrpD_N"/>
</dbReference>
<evidence type="ECO:0000259" key="3">
    <source>
        <dbReference type="Pfam" id="PF03972"/>
    </source>
</evidence>
<dbReference type="InParanoid" id="G9N8E3"/>